<feature type="transmembrane region" description="Helical" evidence="2">
    <location>
        <begin position="6"/>
        <end position="31"/>
    </location>
</feature>
<dbReference type="EMBL" id="JABBWD010000070">
    <property type="protein sequence ID" value="KAG1769683.1"/>
    <property type="molecule type" value="Genomic_DNA"/>
</dbReference>
<evidence type="ECO:0000256" key="1">
    <source>
        <dbReference type="SAM" id="MobiDB-lite"/>
    </source>
</evidence>
<protein>
    <submittedName>
        <fullName evidence="3">Uncharacterized protein</fullName>
    </submittedName>
</protein>
<evidence type="ECO:0000313" key="3">
    <source>
        <dbReference type="EMBL" id="KAG1769683.1"/>
    </source>
</evidence>
<dbReference type="OrthoDB" id="2655607at2759"/>
<comment type="caution">
    <text evidence="3">The sequence shown here is derived from an EMBL/GenBank/DDBJ whole genome shotgun (WGS) entry which is preliminary data.</text>
</comment>
<accession>A0A9P7CXN1</accession>
<keyword evidence="2" id="KW-0472">Membrane</keyword>
<evidence type="ECO:0000256" key="2">
    <source>
        <dbReference type="SAM" id="Phobius"/>
    </source>
</evidence>
<reference evidence="3" key="1">
    <citation type="journal article" date="2020" name="New Phytol.">
        <title>Comparative genomics reveals dynamic genome evolution in host specialist ectomycorrhizal fungi.</title>
        <authorList>
            <person name="Lofgren L.A."/>
            <person name="Nguyen N.H."/>
            <person name="Vilgalys R."/>
            <person name="Ruytinx J."/>
            <person name="Liao H.L."/>
            <person name="Branco S."/>
            <person name="Kuo A."/>
            <person name="LaButti K."/>
            <person name="Lipzen A."/>
            <person name="Andreopoulos W."/>
            <person name="Pangilinan J."/>
            <person name="Riley R."/>
            <person name="Hundley H."/>
            <person name="Na H."/>
            <person name="Barry K."/>
            <person name="Grigoriev I.V."/>
            <person name="Stajich J.E."/>
            <person name="Kennedy P.G."/>
        </authorList>
    </citation>
    <scope>NUCLEOTIDE SEQUENCE</scope>
    <source>
        <strain evidence="3">DOB743</strain>
    </source>
</reference>
<keyword evidence="2" id="KW-1133">Transmembrane helix</keyword>
<proteinExistence type="predicted"/>
<organism evidence="3 4">
    <name type="scientific">Suillus placidus</name>
    <dbReference type="NCBI Taxonomy" id="48579"/>
    <lineage>
        <taxon>Eukaryota</taxon>
        <taxon>Fungi</taxon>
        <taxon>Dikarya</taxon>
        <taxon>Basidiomycota</taxon>
        <taxon>Agaricomycotina</taxon>
        <taxon>Agaricomycetes</taxon>
        <taxon>Agaricomycetidae</taxon>
        <taxon>Boletales</taxon>
        <taxon>Suillineae</taxon>
        <taxon>Suillaceae</taxon>
        <taxon>Suillus</taxon>
    </lineage>
</organism>
<sequence length="222" mass="24892">MNTHYWTSITWVVVIGSSLVMILWIAIYSFLPVNTFFSNTDGFINEVEILFSNDSCLLHFAPRFLVKFFKSTYTPLDKDLVREMWVGGDLKDRLGICRRKESKNKHVDLETAPMFREPYARSASELALQQGYEPTAPRSPAGSDRKSPDNNGADAIELVPRAALPNTHDVEDTISPNQSLLPLGIRHPPALTHTTLAISVSIRRNKQPSIVCRAVELTSPEP</sequence>
<evidence type="ECO:0000313" key="4">
    <source>
        <dbReference type="Proteomes" id="UP000714275"/>
    </source>
</evidence>
<keyword evidence="2" id="KW-0812">Transmembrane</keyword>
<dbReference type="AlphaFoldDB" id="A0A9P7CXN1"/>
<dbReference type="Proteomes" id="UP000714275">
    <property type="component" value="Unassembled WGS sequence"/>
</dbReference>
<feature type="region of interest" description="Disordered" evidence="1">
    <location>
        <begin position="132"/>
        <end position="153"/>
    </location>
</feature>
<name>A0A9P7CXN1_9AGAM</name>
<gene>
    <name evidence="3" type="ORF">EV702DRAFT_1250782</name>
</gene>
<keyword evidence="4" id="KW-1185">Reference proteome</keyword>